<organism evidence="1 2">
    <name type="scientific">Desulfosporosinus hippei DSM 8344</name>
    <dbReference type="NCBI Taxonomy" id="1121419"/>
    <lineage>
        <taxon>Bacteria</taxon>
        <taxon>Bacillati</taxon>
        <taxon>Bacillota</taxon>
        <taxon>Clostridia</taxon>
        <taxon>Eubacteriales</taxon>
        <taxon>Desulfitobacteriaceae</taxon>
        <taxon>Desulfosporosinus</taxon>
    </lineage>
</organism>
<keyword evidence="2" id="KW-1185">Reference proteome</keyword>
<dbReference type="AlphaFoldDB" id="A0A1G8D5J9"/>
<dbReference type="Proteomes" id="UP000198656">
    <property type="component" value="Unassembled WGS sequence"/>
</dbReference>
<evidence type="ECO:0000313" key="1">
    <source>
        <dbReference type="EMBL" id="SDH53006.1"/>
    </source>
</evidence>
<accession>A0A1G8D5J9</accession>
<dbReference type="EMBL" id="FNCP01000014">
    <property type="protein sequence ID" value="SDH53006.1"/>
    <property type="molecule type" value="Genomic_DNA"/>
</dbReference>
<reference evidence="2" key="1">
    <citation type="submission" date="2016-10" db="EMBL/GenBank/DDBJ databases">
        <authorList>
            <person name="Varghese N."/>
            <person name="Submissions S."/>
        </authorList>
    </citation>
    <scope>NUCLEOTIDE SEQUENCE [LARGE SCALE GENOMIC DNA]</scope>
    <source>
        <strain evidence="2">DSM 8344</strain>
    </source>
</reference>
<evidence type="ECO:0000313" key="2">
    <source>
        <dbReference type="Proteomes" id="UP000198656"/>
    </source>
</evidence>
<name>A0A1G8D5J9_9FIRM</name>
<protein>
    <submittedName>
        <fullName evidence="1">Uncharacterized protein</fullName>
    </submittedName>
</protein>
<proteinExistence type="predicted"/>
<sequence>MAISVTDYLGIDKSKFNSTGALDSILDFDTKMYIDIALLKQCSISEFKDAYKKVTQRFENILLLLEHSTRQDDKFWRAAKQQLHFNEQPGVCLGLSKYGTRGRGFGEKLENQLLSDAKIIISAGIKDTRIFELMPLFEENIGPDRLSDMVVSIIYEELVAYSKNIFSKFLFTSDFDPKTQLPINPYNKFPIIFVPKSILQDIPLAWSWEDIDRVQHENEEIKRSFNETIGYTWKKATSSRVRKSDLRYYILNYPGFLIDLLSKYETKTPLEYDFTKDRSGQIIWYESAKKIADDYPLKLHWSQNISSEDIYNTVKTICLHFKDLVENNKLYSLLYNDNGSAKHESAAQLIFYGIADAYCKTNDIDLSREANAGRGPVDFKFSKGYDFRILVEVKKTSNNDLVHGIEIQVGEYEKSEKTKRSIYLVIDGDWNGAEKNKKALNKFIERMEKDNITISEIVYVDAREKEAASTYKKARK</sequence>
<dbReference type="OrthoDB" id="212459at2"/>
<dbReference type="RefSeq" id="WP_092333972.1">
    <property type="nucleotide sequence ID" value="NZ_FNCP01000014.1"/>
</dbReference>
<gene>
    <name evidence="1" type="ORF">SAMN05443529_114118</name>
</gene>